<name>C5KT71_PERM5</name>
<evidence type="ECO:0000313" key="2">
    <source>
        <dbReference type="EMBL" id="EER12421.1"/>
    </source>
</evidence>
<evidence type="ECO:0000256" key="1">
    <source>
        <dbReference type="SAM" id="MobiDB-lite"/>
    </source>
</evidence>
<dbReference type="AlphaFoldDB" id="C5KT71"/>
<dbReference type="RefSeq" id="XP_002780626.1">
    <property type="nucleotide sequence ID" value="XM_002780580.1"/>
</dbReference>
<organism evidence="3">
    <name type="scientific">Perkinsus marinus (strain ATCC 50983 / TXsc)</name>
    <dbReference type="NCBI Taxonomy" id="423536"/>
    <lineage>
        <taxon>Eukaryota</taxon>
        <taxon>Sar</taxon>
        <taxon>Alveolata</taxon>
        <taxon>Perkinsozoa</taxon>
        <taxon>Perkinsea</taxon>
        <taxon>Perkinsida</taxon>
        <taxon>Perkinsidae</taxon>
        <taxon>Perkinsus</taxon>
    </lineage>
</organism>
<feature type="compositionally biased region" description="Acidic residues" evidence="1">
    <location>
        <begin position="51"/>
        <end position="66"/>
    </location>
</feature>
<evidence type="ECO:0000313" key="3">
    <source>
        <dbReference type="Proteomes" id="UP000007800"/>
    </source>
</evidence>
<dbReference type="InParanoid" id="C5KT71"/>
<sequence length="66" mass="6748">MAAGTQQACGESGYSVGLNSPTVDVKRAHVIAEKREAVVSNAGGVSTADLLSDDAGEEDDERVVDV</sequence>
<proteinExistence type="predicted"/>
<reference evidence="2 3" key="1">
    <citation type="submission" date="2008-07" db="EMBL/GenBank/DDBJ databases">
        <authorList>
            <person name="El-Sayed N."/>
            <person name="Caler E."/>
            <person name="Inman J."/>
            <person name="Amedeo P."/>
            <person name="Hass B."/>
            <person name="Wortman J."/>
        </authorList>
    </citation>
    <scope>NUCLEOTIDE SEQUENCE [LARGE SCALE GENOMIC DNA]</scope>
    <source>
        <strain evidence="3">ATCC 50983 / TXsc</strain>
    </source>
</reference>
<accession>C5KT71</accession>
<protein>
    <submittedName>
        <fullName evidence="2">Uncharacterized protein</fullName>
    </submittedName>
</protein>
<feature type="region of interest" description="Disordered" evidence="1">
    <location>
        <begin position="42"/>
        <end position="66"/>
    </location>
</feature>
<keyword evidence="3" id="KW-1185">Reference proteome</keyword>
<dbReference type="Proteomes" id="UP000007800">
    <property type="component" value="Unassembled WGS sequence"/>
</dbReference>
<gene>
    <name evidence="2" type="ORF">Pmar_PMAR001219</name>
</gene>
<dbReference type="GeneID" id="9057620"/>
<dbReference type="EMBL" id="GG676168">
    <property type="protein sequence ID" value="EER12421.1"/>
    <property type="molecule type" value="Genomic_DNA"/>
</dbReference>